<accession>A0A501WYG1</accession>
<evidence type="ECO:0000313" key="1">
    <source>
        <dbReference type="EMBL" id="TPE50976.1"/>
    </source>
</evidence>
<protein>
    <submittedName>
        <fullName evidence="1">Uncharacterized protein</fullName>
    </submittedName>
</protein>
<dbReference type="Proteomes" id="UP000319255">
    <property type="component" value="Unassembled WGS sequence"/>
</dbReference>
<gene>
    <name evidence="1" type="ORF">FJM51_10050</name>
</gene>
<dbReference type="EMBL" id="VFRP01000008">
    <property type="protein sequence ID" value="TPE50976.1"/>
    <property type="molecule type" value="Genomic_DNA"/>
</dbReference>
<reference evidence="1 2" key="1">
    <citation type="submission" date="2019-06" db="EMBL/GenBank/DDBJ databases">
        <title>A novel bacterium of genus Amaricoccus, isolated from marine sediment.</title>
        <authorList>
            <person name="Huang H."/>
            <person name="Mo K."/>
            <person name="Hu Y."/>
        </authorList>
    </citation>
    <scope>NUCLEOTIDE SEQUENCE [LARGE SCALE GENOMIC DNA]</scope>
    <source>
        <strain evidence="1 2">HB172011</strain>
    </source>
</reference>
<name>A0A501WYG1_9RHOB</name>
<comment type="caution">
    <text evidence="1">The sequence shown here is derived from an EMBL/GenBank/DDBJ whole genome shotgun (WGS) entry which is preliminary data.</text>
</comment>
<dbReference type="OrthoDB" id="8261795at2"/>
<dbReference type="AlphaFoldDB" id="A0A501WYG1"/>
<proteinExistence type="predicted"/>
<sequence>MPPLRRLNEETAIPVIDETGATIWRGKRASDPDALTTTPRRHAPDLARVGLETGPLTPLLSHTCEALGLPILCLDARHARTATASQRNMGVAIDLSNQIRGALKTFGLMAGKGAGRALENRVRELIQAGPIIAAIIEPPWRHGRPCAARSVSRIGGLSPWPKMMRPAAC</sequence>
<organism evidence="1 2">
    <name type="scientific">Amaricoccus solimangrovi</name>
    <dbReference type="NCBI Taxonomy" id="2589815"/>
    <lineage>
        <taxon>Bacteria</taxon>
        <taxon>Pseudomonadati</taxon>
        <taxon>Pseudomonadota</taxon>
        <taxon>Alphaproteobacteria</taxon>
        <taxon>Rhodobacterales</taxon>
        <taxon>Paracoccaceae</taxon>
        <taxon>Amaricoccus</taxon>
    </lineage>
</organism>
<evidence type="ECO:0000313" key="2">
    <source>
        <dbReference type="Proteomes" id="UP000319255"/>
    </source>
</evidence>
<keyword evidence="2" id="KW-1185">Reference proteome</keyword>